<dbReference type="RefSeq" id="WP_156804699.1">
    <property type="nucleotide sequence ID" value="NZ_CP046996.1"/>
</dbReference>
<gene>
    <name evidence="1" type="ORF">GQ588_03210</name>
</gene>
<proteinExistence type="predicted"/>
<dbReference type="EMBL" id="CP046996">
    <property type="protein sequence ID" value="QGZ99729.1"/>
    <property type="molecule type" value="Genomic_DNA"/>
</dbReference>
<protein>
    <submittedName>
        <fullName evidence="1">Uncharacterized protein</fullName>
    </submittedName>
</protein>
<dbReference type="AlphaFoldDB" id="A0A857DEN3"/>
<evidence type="ECO:0000313" key="2">
    <source>
        <dbReference type="Proteomes" id="UP000430508"/>
    </source>
</evidence>
<sequence>MIAEKLDLKFFTGLLNGRDINGMVLSAPSGAGCGTRLFVPWMAQQLKSGWHHAVSLSLKK</sequence>
<accession>A0A857DEN3</accession>
<dbReference type="Proteomes" id="UP000430508">
    <property type="component" value="Chromosome"/>
</dbReference>
<name>A0A857DEN3_9FIRM</name>
<evidence type="ECO:0000313" key="1">
    <source>
        <dbReference type="EMBL" id="QGZ99729.1"/>
    </source>
</evidence>
<reference evidence="1 2" key="1">
    <citation type="submission" date="2019-12" db="EMBL/GenBank/DDBJ databases">
        <title>Sequence classification of anaerobic respiratory reductive dehalogenases: First we see many, then we see few.</title>
        <authorList>
            <person name="Molenda O."/>
            <person name="Puentes Jacome L.A."/>
            <person name="Cao X."/>
            <person name="Nesbo C.L."/>
            <person name="Tang S."/>
            <person name="Morson N."/>
            <person name="Patron J."/>
            <person name="Lomheim L."/>
            <person name="Wishart D.S."/>
            <person name="Edwards E.A."/>
        </authorList>
    </citation>
    <scope>NUCLEOTIDE SEQUENCE [LARGE SCALE GENOMIC DNA]</scope>
    <source>
        <strain evidence="1 2">12DCA</strain>
    </source>
</reference>
<organism evidence="1 2">
    <name type="scientific">Dehalobacter restrictus</name>
    <dbReference type="NCBI Taxonomy" id="55583"/>
    <lineage>
        <taxon>Bacteria</taxon>
        <taxon>Bacillati</taxon>
        <taxon>Bacillota</taxon>
        <taxon>Clostridia</taxon>
        <taxon>Eubacteriales</taxon>
        <taxon>Desulfitobacteriaceae</taxon>
        <taxon>Dehalobacter</taxon>
    </lineage>
</organism>
<dbReference type="PROSITE" id="PS51257">
    <property type="entry name" value="PROKAR_LIPOPROTEIN"/>
    <property type="match status" value="1"/>
</dbReference>